<dbReference type="EMBL" id="JAPWTJ010001138">
    <property type="protein sequence ID" value="KAJ8973656.1"/>
    <property type="molecule type" value="Genomic_DNA"/>
</dbReference>
<evidence type="ECO:0000313" key="2">
    <source>
        <dbReference type="Proteomes" id="UP001162164"/>
    </source>
</evidence>
<evidence type="ECO:0000313" key="1">
    <source>
        <dbReference type="EMBL" id="KAJ8973656.1"/>
    </source>
</evidence>
<sequence length="130" mass="14860">MANEKKGRSIEERLKLITDNQLALEIKPHAIKKIVPINGDVKDCGLGLLVGRVPFYISATLIDYLLNYKIGISPHMLLITIYKWGNCDSLFIDNYYICILPRCQNQYTQYVLNEGIGHNRTNSSLSRPNY</sequence>
<accession>A0ABQ9J694</accession>
<reference evidence="1" key="1">
    <citation type="journal article" date="2023" name="Insect Mol. Biol.">
        <title>Genome sequencing provides insights into the evolution of gene families encoding plant cell wall-degrading enzymes in longhorned beetles.</title>
        <authorList>
            <person name="Shin N.R."/>
            <person name="Okamura Y."/>
            <person name="Kirsch R."/>
            <person name="Pauchet Y."/>
        </authorList>
    </citation>
    <scope>NUCLEOTIDE SEQUENCE</scope>
    <source>
        <strain evidence="1">MMC_N1</strain>
    </source>
</reference>
<keyword evidence="2" id="KW-1185">Reference proteome</keyword>
<comment type="caution">
    <text evidence="1">The sequence shown here is derived from an EMBL/GenBank/DDBJ whole genome shotgun (WGS) entry which is preliminary data.</text>
</comment>
<protein>
    <submittedName>
        <fullName evidence="1">Uncharacterized protein</fullName>
    </submittedName>
</protein>
<proteinExistence type="predicted"/>
<dbReference type="Proteomes" id="UP001162164">
    <property type="component" value="Unassembled WGS sequence"/>
</dbReference>
<gene>
    <name evidence="1" type="ORF">NQ317_002930</name>
</gene>
<name>A0ABQ9J694_9CUCU</name>
<organism evidence="1 2">
    <name type="scientific">Molorchus minor</name>
    <dbReference type="NCBI Taxonomy" id="1323400"/>
    <lineage>
        <taxon>Eukaryota</taxon>
        <taxon>Metazoa</taxon>
        <taxon>Ecdysozoa</taxon>
        <taxon>Arthropoda</taxon>
        <taxon>Hexapoda</taxon>
        <taxon>Insecta</taxon>
        <taxon>Pterygota</taxon>
        <taxon>Neoptera</taxon>
        <taxon>Endopterygota</taxon>
        <taxon>Coleoptera</taxon>
        <taxon>Polyphaga</taxon>
        <taxon>Cucujiformia</taxon>
        <taxon>Chrysomeloidea</taxon>
        <taxon>Cerambycidae</taxon>
        <taxon>Lamiinae</taxon>
        <taxon>Monochamini</taxon>
        <taxon>Molorchus</taxon>
    </lineage>
</organism>